<dbReference type="Gene3D" id="3.30.40.10">
    <property type="entry name" value="Zinc/RING finger domain, C3HC4 (zinc finger)"/>
    <property type="match status" value="1"/>
</dbReference>
<evidence type="ECO:0000313" key="8">
    <source>
        <dbReference type="EMBL" id="WPB08425.1"/>
    </source>
</evidence>
<dbReference type="PANTHER" id="PTHR23327:SF51">
    <property type="entry name" value="TRANSCRIPTIONAL REGULATOR OF YEAST FORM ADHERENCE 3"/>
    <property type="match status" value="1"/>
</dbReference>
<feature type="compositionally biased region" description="Acidic residues" evidence="5">
    <location>
        <begin position="481"/>
        <end position="497"/>
    </location>
</feature>
<feature type="region of interest" description="Disordered" evidence="5">
    <location>
        <begin position="346"/>
        <end position="590"/>
    </location>
</feature>
<feature type="compositionally biased region" description="Acidic residues" evidence="5">
    <location>
        <begin position="346"/>
        <end position="356"/>
    </location>
</feature>
<dbReference type="SMART" id="SM00184">
    <property type="entry name" value="RING"/>
    <property type="match status" value="1"/>
</dbReference>
<dbReference type="EMBL" id="LKMD01000107">
    <property type="protein sequence ID" value="PIA90894.1"/>
    <property type="molecule type" value="Genomic_DNA"/>
</dbReference>
<dbReference type="InterPro" id="IPR017907">
    <property type="entry name" value="Znf_RING_CS"/>
</dbReference>
<name>A0A2G5HEB5_CERBT</name>
<evidence type="ECO:0000256" key="4">
    <source>
        <dbReference type="PROSITE-ProRule" id="PRU00175"/>
    </source>
</evidence>
<dbReference type="PANTHER" id="PTHR23327">
    <property type="entry name" value="RING FINGER PROTEIN 127"/>
    <property type="match status" value="1"/>
</dbReference>
<feature type="compositionally biased region" description="Acidic residues" evidence="5">
    <location>
        <begin position="519"/>
        <end position="536"/>
    </location>
</feature>
<dbReference type="OrthoDB" id="6105938at2759"/>
<dbReference type="InterPro" id="IPR001841">
    <property type="entry name" value="Znf_RING"/>
</dbReference>
<dbReference type="InterPro" id="IPR013083">
    <property type="entry name" value="Znf_RING/FYVE/PHD"/>
</dbReference>
<feature type="compositionally biased region" description="Basic residues" evidence="5">
    <location>
        <begin position="686"/>
        <end position="695"/>
    </location>
</feature>
<feature type="compositionally biased region" description="Polar residues" evidence="5">
    <location>
        <begin position="18"/>
        <end position="39"/>
    </location>
</feature>
<dbReference type="Proteomes" id="UP001302367">
    <property type="component" value="Chromosome 9"/>
</dbReference>
<dbReference type="Pfam" id="PF13923">
    <property type="entry name" value="zf-C3HC4_2"/>
    <property type="match status" value="1"/>
</dbReference>
<reference evidence="7 9" key="1">
    <citation type="submission" date="2015-10" db="EMBL/GenBank/DDBJ databases">
        <title>The cercosporin biosynthetic gene cluster was horizontally transferred to several fungal lineages and shown to be expanded in Cercospora beticola based on microsynteny with recipient genomes.</title>
        <authorList>
            <person name="De Jonge R."/>
            <person name="Ebert M.K."/>
            <person name="Suttle J.C."/>
            <person name="Jurick Ii W.M."/>
            <person name="Secor G.A."/>
            <person name="Thomma B.P."/>
            <person name="Van De Peer Y."/>
            <person name="Bolton M.D."/>
        </authorList>
    </citation>
    <scope>NUCLEOTIDE SEQUENCE [LARGE SCALE GENOMIC DNA]</scope>
    <source>
        <strain evidence="7 9">09-40</strain>
    </source>
</reference>
<organism evidence="7 9">
    <name type="scientific">Cercospora beticola</name>
    <name type="common">Sugarbeet leaf spot fungus</name>
    <dbReference type="NCBI Taxonomy" id="122368"/>
    <lineage>
        <taxon>Eukaryota</taxon>
        <taxon>Fungi</taxon>
        <taxon>Dikarya</taxon>
        <taxon>Ascomycota</taxon>
        <taxon>Pezizomycotina</taxon>
        <taxon>Dothideomycetes</taxon>
        <taxon>Dothideomycetidae</taxon>
        <taxon>Mycosphaerellales</taxon>
        <taxon>Mycosphaerellaceae</taxon>
        <taxon>Cercospora</taxon>
    </lineage>
</organism>
<evidence type="ECO:0000256" key="3">
    <source>
        <dbReference type="ARBA" id="ARBA00022833"/>
    </source>
</evidence>
<feature type="compositionally biased region" description="Acidic residues" evidence="5">
    <location>
        <begin position="429"/>
        <end position="445"/>
    </location>
</feature>
<evidence type="ECO:0000256" key="5">
    <source>
        <dbReference type="SAM" id="MobiDB-lite"/>
    </source>
</evidence>
<feature type="region of interest" description="Disordered" evidence="5">
    <location>
        <begin position="1"/>
        <end position="39"/>
    </location>
</feature>
<feature type="compositionally biased region" description="Basic residues" evidence="5">
    <location>
        <begin position="550"/>
        <end position="564"/>
    </location>
</feature>
<evidence type="ECO:0000313" key="9">
    <source>
        <dbReference type="Proteomes" id="UP000230605"/>
    </source>
</evidence>
<feature type="domain" description="RING-type" evidence="6">
    <location>
        <begin position="92"/>
        <end position="130"/>
    </location>
</feature>
<dbReference type="SUPFAM" id="SSF57850">
    <property type="entry name" value="RING/U-box"/>
    <property type="match status" value="1"/>
</dbReference>
<evidence type="ECO:0000313" key="10">
    <source>
        <dbReference type="Proteomes" id="UP001302367"/>
    </source>
</evidence>
<protein>
    <recommendedName>
        <fullName evidence="6">RING-type domain-containing protein</fullName>
    </recommendedName>
</protein>
<keyword evidence="10" id="KW-1185">Reference proteome</keyword>
<evidence type="ECO:0000256" key="1">
    <source>
        <dbReference type="ARBA" id="ARBA00022723"/>
    </source>
</evidence>
<dbReference type="EMBL" id="CP134192">
    <property type="protein sequence ID" value="WPB08425.1"/>
    <property type="molecule type" value="Genomic_DNA"/>
</dbReference>
<feature type="region of interest" description="Disordered" evidence="5">
    <location>
        <begin position="661"/>
        <end position="705"/>
    </location>
</feature>
<dbReference type="GO" id="GO:0008270">
    <property type="term" value="F:zinc ion binding"/>
    <property type="evidence" value="ECO:0007669"/>
    <property type="project" value="UniProtKB-KW"/>
</dbReference>
<accession>A0A2G5HEB5</accession>
<sequence length="705" mass="78154">MDEYHESEGGARKRIKISKTSSRPVGNGPTSPAIVASNTQIKQEAGPSEGVLLPKTETQQDAGHSHDGSCHHEQSLRALHTDMEAMRQLITCKMCYRFLYEPYGLTCGHTYCYSCLSQWMATARTCPDCRARVKEEPRPTWVIREMVRVFVGKSELLPDGETTEEHEKMAREEAEIVAKDKANTNVETGGLFRGHFGRGTRLNPLTAVRDYADNVWRCPDCHSEVEGRRCTGCRAPVRIDADSDEDSTMTDDDELDGSLADMDHDADVDLGLDGHVFFGSEGFGEGSSDIHDGLDHYDEARLHYITDLQDHPHVHRLLDSEDSEDSEGGSDMDGFIDDDVHFEEDATVDETEDEAESTPARPNASQQRRRPILSDSDDDDVEETTGPRRVVPNIQRLAVPDSADEDDSDDGPIASQNGRRRGARPQIDSDGEEDEDSDGPPEETMVDFSNLGAFSPATEHSDDSNGEEDEDAIEQPRGMYDTDENDGEDEDESDEDAFPVVQQRDTRGAGSRTQPYAFDDNEDEDEDGNESDDSDERDSTSEPDLGSYSHRLHTRGPRRNRHRSPPPSYSSLYPQGNPRAQPTYRASRIPAEVISRAARVAQTRGANAGQPRHPFQLSNTLARLNAARQQDQNDHFPAPGQPHHFGIVVDSEDEAEIAEYASGSSGSSRTLQGDPAPPASITVTVARRRGRRNRFRNAVPQSDEE</sequence>
<dbReference type="Proteomes" id="UP000230605">
    <property type="component" value="Chromosome 9"/>
</dbReference>
<reference evidence="8 10" key="2">
    <citation type="submission" date="2023-09" db="EMBL/GenBank/DDBJ databases">
        <title>Complete-Gapless Cercospora beticola genome.</title>
        <authorList>
            <person name="Wyatt N.A."/>
            <person name="Spanner R.E."/>
            <person name="Bolton M.D."/>
        </authorList>
    </citation>
    <scope>NUCLEOTIDE SEQUENCE [LARGE SCALE GENOMIC DNA]</scope>
    <source>
        <strain evidence="8">Cb09-40</strain>
    </source>
</reference>
<dbReference type="PROSITE" id="PS50089">
    <property type="entry name" value="ZF_RING_2"/>
    <property type="match status" value="1"/>
</dbReference>
<keyword evidence="2 4" id="KW-0863">Zinc-finger</keyword>
<feature type="compositionally biased region" description="Basic and acidic residues" evidence="5">
    <location>
        <begin position="1"/>
        <end position="11"/>
    </location>
</feature>
<dbReference type="AlphaFoldDB" id="A0A2G5HEB5"/>
<feature type="compositionally biased region" description="Polar residues" evidence="5">
    <location>
        <begin position="662"/>
        <end position="671"/>
    </location>
</feature>
<evidence type="ECO:0000259" key="6">
    <source>
        <dbReference type="PROSITE" id="PS50089"/>
    </source>
</evidence>
<dbReference type="PROSITE" id="PS00518">
    <property type="entry name" value="ZF_RING_1"/>
    <property type="match status" value="1"/>
</dbReference>
<proteinExistence type="predicted"/>
<gene>
    <name evidence="7" type="ORF">CB0940_11554</name>
    <name evidence="8" type="ORF">RHO25_013091</name>
</gene>
<feature type="compositionally biased region" description="Acidic residues" evidence="5">
    <location>
        <begin position="464"/>
        <end position="473"/>
    </location>
</feature>
<evidence type="ECO:0000313" key="7">
    <source>
        <dbReference type="EMBL" id="PIA90894.1"/>
    </source>
</evidence>
<keyword evidence="1" id="KW-0479">Metal-binding</keyword>
<keyword evidence="3" id="KW-0862">Zinc</keyword>
<evidence type="ECO:0000256" key="2">
    <source>
        <dbReference type="ARBA" id="ARBA00022771"/>
    </source>
</evidence>